<name>A0A8T1ZD00_ARASU</name>
<keyword evidence="3" id="KW-1185">Reference proteome</keyword>
<dbReference type="CDD" id="cd22160">
    <property type="entry name" value="F-box_AtFBL13-like"/>
    <property type="match status" value="1"/>
</dbReference>
<dbReference type="InterPro" id="IPR053781">
    <property type="entry name" value="F-box_AtFBL13-like"/>
</dbReference>
<evidence type="ECO:0000259" key="1">
    <source>
        <dbReference type="PROSITE" id="PS50181"/>
    </source>
</evidence>
<dbReference type="PANTHER" id="PTHR31900:SF33">
    <property type="entry name" value="PROTEIN WITH RNI-LIKE_FBD-LIKE DOMAIN"/>
    <property type="match status" value="1"/>
</dbReference>
<comment type="caution">
    <text evidence="2">The sequence shown here is derived from an EMBL/GenBank/DDBJ whole genome shotgun (WGS) entry which is preliminary data.</text>
</comment>
<dbReference type="InterPro" id="IPR055411">
    <property type="entry name" value="LRR_FXL15/At3g58940/PEG3-like"/>
</dbReference>
<feature type="domain" description="F-box" evidence="1">
    <location>
        <begin position="22"/>
        <end position="58"/>
    </location>
</feature>
<gene>
    <name evidence="2" type="ORF">ISN44_As11g021810</name>
</gene>
<dbReference type="OrthoDB" id="1105129at2759"/>
<dbReference type="AlphaFoldDB" id="A0A8T1ZD00"/>
<dbReference type="EMBL" id="JAEFBJ010000011">
    <property type="protein sequence ID" value="KAG7556113.1"/>
    <property type="molecule type" value="Genomic_DNA"/>
</dbReference>
<dbReference type="PROSITE" id="PS50181">
    <property type="entry name" value="FBOX"/>
    <property type="match status" value="1"/>
</dbReference>
<dbReference type="Proteomes" id="UP000694251">
    <property type="component" value="Chromosome 11"/>
</dbReference>
<evidence type="ECO:0000313" key="2">
    <source>
        <dbReference type="EMBL" id="KAG7556113.1"/>
    </source>
</evidence>
<dbReference type="PANTHER" id="PTHR31900">
    <property type="entry name" value="F-BOX/RNI SUPERFAMILY PROTEIN-RELATED"/>
    <property type="match status" value="1"/>
</dbReference>
<dbReference type="Pfam" id="PF24758">
    <property type="entry name" value="LRR_At5g56370"/>
    <property type="match status" value="1"/>
</dbReference>
<accession>A0A8T1ZD00</accession>
<dbReference type="InterPro" id="IPR001810">
    <property type="entry name" value="F-box_dom"/>
</dbReference>
<proteinExistence type="predicted"/>
<dbReference type="InterPro" id="IPR050232">
    <property type="entry name" value="FBL13/AtMIF1-like"/>
</dbReference>
<reference evidence="2 3" key="1">
    <citation type="submission" date="2020-12" db="EMBL/GenBank/DDBJ databases">
        <title>Concerted genomic and epigenomic changes stabilize Arabidopsis allopolyploids.</title>
        <authorList>
            <person name="Chen Z."/>
        </authorList>
    </citation>
    <scope>NUCLEOTIDE SEQUENCE [LARGE SCALE GENOMIC DNA]</scope>
    <source>
        <strain evidence="2">As9502</strain>
        <tissue evidence="2">Leaf</tissue>
    </source>
</reference>
<dbReference type="InterPro" id="IPR006566">
    <property type="entry name" value="FBD"/>
</dbReference>
<sequence>MEERKAKRICLERCAGFSRAKEDLISKLPDSLITQILSYLPTKKAVRTCVLSNRWKSLWLSIPGLDLDSEEFPNYKAFVIFMDRFVDFSREQKSCLHKLKLSIQKIWSDQYRITRWIDFVATRKLQYLDVECLYVKRECFEVMPLSFYICKTLITLRLHRVYLDGFESVSLPRLKTMHLELNVYDNDAGLESFISSCPVLEDLSIVRSVDYNDNVNVLRVHSQTLTSLSVEFDLEFCSSDVKILETLQTLLESCPNLKSIVLDLTDSTTVDTSQTRVRFVPQCLLSSLEFVEISGKFMAEPVAVELARYFVENSVILKKIVLRFGYVMPGEEDSVALKDLLAIPRRSSTCQIEICEPLNFVDFVDFF</sequence>
<dbReference type="Pfam" id="PF00646">
    <property type="entry name" value="F-box"/>
    <property type="match status" value="1"/>
</dbReference>
<dbReference type="SMART" id="SM00579">
    <property type="entry name" value="FBD"/>
    <property type="match status" value="1"/>
</dbReference>
<protein>
    <submittedName>
        <fullName evidence="2">F-box-like domain superfamily</fullName>
    </submittedName>
</protein>
<organism evidence="2 3">
    <name type="scientific">Arabidopsis suecica</name>
    <name type="common">Swedish thale-cress</name>
    <name type="synonym">Cardaminopsis suecica</name>
    <dbReference type="NCBI Taxonomy" id="45249"/>
    <lineage>
        <taxon>Eukaryota</taxon>
        <taxon>Viridiplantae</taxon>
        <taxon>Streptophyta</taxon>
        <taxon>Embryophyta</taxon>
        <taxon>Tracheophyta</taxon>
        <taxon>Spermatophyta</taxon>
        <taxon>Magnoliopsida</taxon>
        <taxon>eudicotyledons</taxon>
        <taxon>Gunneridae</taxon>
        <taxon>Pentapetalae</taxon>
        <taxon>rosids</taxon>
        <taxon>malvids</taxon>
        <taxon>Brassicales</taxon>
        <taxon>Brassicaceae</taxon>
        <taxon>Camelineae</taxon>
        <taxon>Arabidopsis</taxon>
    </lineage>
</organism>
<dbReference type="Pfam" id="PF08387">
    <property type="entry name" value="FBD"/>
    <property type="match status" value="1"/>
</dbReference>
<evidence type="ECO:0000313" key="3">
    <source>
        <dbReference type="Proteomes" id="UP000694251"/>
    </source>
</evidence>